<keyword evidence="3" id="KW-1185">Reference proteome</keyword>
<accession>A0ABS8M772</accession>
<dbReference type="NCBIfam" id="TIGR03696">
    <property type="entry name" value="Rhs_assc_core"/>
    <property type="match status" value="1"/>
</dbReference>
<protein>
    <recommendedName>
        <fullName evidence="4">RHS repeat-associated core domain-containing protein</fullName>
    </recommendedName>
</protein>
<name>A0ABS8M772_9FLAO</name>
<gene>
    <name evidence="2" type="ORF">LNQ34_22935</name>
</gene>
<sequence>MRNLRGDRGFIPFRQLGQYEDIEIGLYYNRYRYYSFDTGVYISQDPIGLDGGDAFYSYVYDSNSWVDPFGLVKAPSTVPTSSGVYTLTNSTTGEAYVGSGLNANSRMSDTSHTKAQSMLSHPDTKVAFTPVDLGDADDWRSQNRILRHFEQQEYESVKNTGQYEMLNSNNPEASSKKTRNAGIVKDKKASKKVKISCN</sequence>
<evidence type="ECO:0000313" key="3">
    <source>
        <dbReference type="Proteomes" id="UP001430700"/>
    </source>
</evidence>
<dbReference type="InterPro" id="IPR050708">
    <property type="entry name" value="T6SS_VgrG/RHS"/>
</dbReference>
<dbReference type="Gene3D" id="2.180.10.10">
    <property type="entry name" value="RHS repeat-associated core"/>
    <property type="match status" value="1"/>
</dbReference>
<evidence type="ECO:0000256" key="1">
    <source>
        <dbReference type="SAM" id="MobiDB-lite"/>
    </source>
</evidence>
<reference evidence="2" key="1">
    <citation type="submission" date="2021-11" db="EMBL/GenBank/DDBJ databases">
        <title>Description of novel Flavobacterium species.</title>
        <authorList>
            <person name="Saticioglu I.B."/>
            <person name="Ay H."/>
            <person name="Altun S."/>
            <person name="Duman M."/>
        </authorList>
    </citation>
    <scope>NUCLEOTIDE SEQUENCE</scope>
    <source>
        <strain evidence="2">F-126</strain>
    </source>
</reference>
<comment type="caution">
    <text evidence="2">The sequence shown here is derived from an EMBL/GenBank/DDBJ whole genome shotgun (WGS) entry which is preliminary data.</text>
</comment>
<feature type="compositionally biased region" description="Basic residues" evidence="1">
    <location>
        <begin position="188"/>
        <end position="198"/>
    </location>
</feature>
<proteinExistence type="predicted"/>
<dbReference type="Proteomes" id="UP001430700">
    <property type="component" value="Unassembled WGS sequence"/>
</dbReference>
<dbReference type="PANTHER" id="PTHR32305">
    <property type="match status" value="1"/>
</dbReference>
<evidence type="ECO:0000313" key="2">
    <source>
        <dbReference type="EMBL" id="MCC9020628.1"/>
    </source>
</evidence>
<evidence type="ECO:0008006" key="4">
    <source>
        <dbReference type="Google" id="ProtNLM"/>
    </source>
</evidence>
<organism evidence="2 3">
    <name type="scientific">Flavobacterium lipolyticum</name>
    <dbReference type="NCBI Taxonomy" id="2893754"/>
    <lineage>
        <taxon>Bacteria</taxon>
        <taxon>Pseudomonadati</taxon>
        <taxon>Bacteroidota</taxon>
        <taxon>Flavobacteriia</taxon>
        <taxon>Flavobacteriales</taxon>
        <taxon>Flavobacteriaceae</taxon>
        <taxon>Flavobacterium</taxon>
    </lineage>
</organism>
<feature type="region of interest" description="Disordered" evidence="1">
    <location>
        <begin position="166"/>
        <end position="198"/>
    </location>
</feature>
<dbReference type="InterPro" id="IPR022385">
    <property type="entry name" value="Rhs_assc_core"/>
</dbReference>
<dbReference type="PANTHER" id="PTHR32305:SF15">
    <property type="entry name" value="PROTEIN RHSA-RELATED"/>
    <property type="match status" value="1"/>
</dbReference>
<dbReference type="EMBL" id="JAJJMN010000003">
    <property type="protein sequence ID" value="MCC9020628.1"/>
    <property type="molecule type" value="Genomic_DNA"/>
</dbReference>
<dbReference type="RefSeq" id="WP_230001441.1">
    <property type="nucleotide sequence ID" value="NZ_JAJJMN010000003.1"/>
</dbReference>
<dbReference type="PRINTS" id="PR00394">
    <property type="entry name" value="RHSPROTEIN"/>
</dbReference>